<dbReference type="PANTHER" id="PTHR43785">
    <property type="entry name" value="GAMMA-GLUTAMYLPUTRESCINE SYNTHETASE"/>
    <property type="match status" value="1"/>
</dbReference>
<proteinExistence type="inferred from homology"/>
<name>A0A8J3AD13_9ACTN</name>
<keyword evidence="2" id="KW-0436">Ligase</keyword>
<dbReference type="OrthoDB" id="9807095at2"/>
<protein>
    <submittedName>
        <fullName evidence="6">Glutamine synthetase</fullName>
    </submittedName>
</protein>
<reference evidence="6" key="1">
    <citation type="journal article" date="2014" name="Int. J. Syst. Evol. Microbiol.">
        <title>Complete genome sequence of Corynebacterium casei LMG S-19264T (=DSM 44701T), isolated from a smear-ripened cheese.</title>
        <authorList>
            <consortium name="US DOE Joint Genome Institute (JGI-PGF)"/>
            <person name="Walter F."/>
            <person name="Albersmeier A."/>
            <person name="Kalinowski J."/>
            <person name="Ruckert C."/>
        </authorList>
    </citation>
    <scope>NUCLEOTIDE SEQUENCE</scope>
    <source>
        <strain evidence="6">CGMCC 1.14988</strain>
    </source>
</reference>
<evidence type="ECO:0000313" key="7">
    <source>
        <dbReference type="Proteomes" id="UP000650511"/>
    </source>
</evidence>
<evidence type="ECO:0000259" key="5">
    <source>
        <dbReference type="PROSITE" id="PS51987"/>
    </source>
</evidence>
<reference evidence="6" key="2">
    <citation type="submission" date="2020-09" db="EMBL/GenBank/DDBJ databases">
        <authorList>
            <person name="Sun Q."/>
            <person name="Zhou Y."/>
        </authorList>
    </citation>
    <scope>NUCLEOTIDE SEQUENCE</scope>
    <source>
        <strain evidence="6">CGMCC 1.14988</strain>
    </source>
</reference>
<dbReference type="SMART" id="SM01230">
    <property type="entry name" value="Gln-synt_C"/>
    <property type="match status" value="1"/>
</dbReference>
<dbReference type="EMBL" id="BMHA01000014">
    <property type="protein sequence ID" value="GGI09319.1"/>
    <property type="molecule type" value="Genomic_DNA"/>
</dbReference>
<feature type="domain" description="GS catalytic" evidence="5">
    <location>
        <begin position="97"/>
        <end position="427"/>
    </location>
</feature>
<evidence type="ECO:0000256" key="4">
    <source>
        <dbReference type="RuleBase" id="RU000384"/>
    </source>
</evidence>
<dbReference type="AlphaFoldDB" id="A0A8J3AD13"/>
<gene>
    <name evidence="6" type="ORF">GCM10011354_33490</name>
</gene>
<dbReference type="RefSeq" id="WP_130650319.1">
    <property type="nucleotide sequence ID" value="NZ_BMHA01000014.1"/>
</dbReference>
<dbReference type="Gene3D" id="3.30.590.10">
    <property type="entry name" value="Glutamine synthetase/guanido kinase, catalytic domain"/>
    <property type="match status" value="1"/>
</dbReference>
<dbReference type="Pfam" id="PF00120">
    <property type="entry name" value="Gln-synt_C"/>
    <property type="match status" value="1"/>
</dbReference>
<dbReference type="PANTHER" id="PTHR43785:SF12">
    <property type="entry name" value="TYPE-1 GLUTAMINE SYNTHETASE 2"/>
    <property type="match status" value="1"/>
</dbReference>
<keyword evidence="7" id="KW-1185">Reference proteome</keyword>
<evidence type="ECO:0000313" key="6">
    <source>
        <dbReference type="EMBL" id="GGI09319.1"/>
    </source>
</evidence>
<sequence length="427" mass="47313">MDTYERIRVLWPDHLGLARGKYLPIRYADRGAFHCLSLFALGYDREMTPAPGTRMLEGLPDLHATFDIEQVRRGWEPNTGVAVADIWFRGEPVEMSSRHALRRAVEAWEELGYTAKVGIELEAFVLQPDGQGGWEPWETPGGYVYGTGTCVDPIGLLDEIMREAAEADLPIESINSEYDIPQFELTLHYDDALKACDDAFLFKVLAREVASRHGLLLTFLGKPLGDRGGSGLHVNVSFSDVNGHNALNDETAEDGLSKLAHQAIAGMSAHHRGMTALLAPTVNAYKRLRPGQMSGYWNNWGYDHRGTTVRISPERGPGLRLEHRMADGAANLHLAAAAVLQSARLGVENDLTPPPAETKDCLTETDATEHCPDSLRLALDALEHDTVFVDALGPGLVEHFVAIKRAEWERFASAVTDWELREYLPFH</sequence>
<dbReference type="GO" id="GO:0004356">
    <property type="term" value="F:glutamine synthetase activity"/>
    <property type="evidence" value="ECO:0007669"/>
    <property type="project" value="InterPro"/>
</dbReference>
<dbReference type="InterPro" id="IPR008146">
    <property type="entry name" value="Gln_synth_cat_dom"/>
</dbReference>
<organism evidence="6 7">
    <name type="scientific">Egicoccus halophilus</name>
    <dbReference type="NCBI Taxonomy" id="1670830"/>
    <lineage>
        <taxon>Bacteria</taxon>
        <taxon>Bacillati</taxon>
        <taxon>Actinomycetota</taxon>
        <taxon>Nitriliruptoria</taxon>
        <taxon>Egicoccales</taxon>
        <taxon>Egicoccaceae</taxon>
        <taxon>Egicoccus</taxon>
    </lineage>
</organism>
<dbReference type="InterPro" id="IPR014746">
    <property type="entry name" value="Gln_synth/guanido_kin_cat_dom"/>
</dbReference>
<dbReference type="Proteomes" id="UP000650511">
    <property type="component" value="Unassembled WGS sequence"/>
</dbReference>
<dbReference type="PROSITE" id="PS51987">
    <property type="entry name" value="GS_CATALYTIC"/>
    <property type="match status" value="1"/>
</dbReference>
<evidence type="ECO:0000256" key="3">
    <source>
        <dbReference type="PROSITE-ProRule" id="PRU01331"/>
    </source>
</evidence>
<evidence type="ECO:0000256" key="2">
    <source>
        <dbReference type="ARBA" id="ARBA00022598"/>
    </source>
</evidence>
<accession>A0A8J3AD13</accession>
<comment type="similarity">
    <text evidence="1 3 4">Belongs to the glutamine synthetase family.</text>
</comment>
<dbReference type="SUPFAM" id="SSF55931">
    <property type="entry name" value="Glutamine synthetase/guanido kinase"/>
    <property type="match status" value="1"/>
</dbReference>
<evidence type="ECO:0000256" key="1">
    <source>
        <dbReference type="ARBA" id="ARBA00009897"/>
    </source>
</evidence>
<comment type="caution">
    <text evidence="6">The sequence shown here is derived from an EMBL/GenBank/DDBJ whole genome shotgun (WGS) entry which is preliminary data.</text>
</comment>